<reference evidence="2" key="1">
    <citation type="journal article" date="2023" name="G3 (Bethesda)">
        <title>Genome assembly and association tests identify interacting loci associated with vigor, precocity, and sex in interspecific pistachio rootstocks.</title>
        <authorList>
            <person name="Palmer W."/>
            <person name="Jacygrad E."/>
            <person name="Sagayaradj S."/>
            <person name="Cavanaugh K."/>
            <person name="Han R."/>
            <person name="Bertier L."/>
            <person name="Beede B."/>
            <person name="Kafkas S."/>
            <person name="Golino D."/>
            <person name="Preece J."/>
            <person name="Michelmore R."/>
        </authorList>
    </citation>
    <scope>NUCLEOTIDE SEQUENCE [LARGE SCALE GENOMIC DNA]</scope>
</reference>
<dbReference type="EMBL" id="CM047897">
    <property type="protein sequence ID" value="KAJ0113563.1"/>
    <property type="molecule type" value="Genomic_DNA"/>
</dbReference>
<comment type="caution">
    <text evidence="1">The sequence shown here is derived from an EMBL/GenBank/DDBJ whole genome shotgun (WGS) entry which is preliminary data.</text>
</comment>
<dbReference type="Proteomes" id="UP001164250">
    <property type="component" value="Chromosome 1"/>
</dbReference>
<gene>
    <name evidence="1" type="ORF">Patl1_03529</name>
</gene>
<sequence>MWGLLWHCLIPCLVLLFLQFQAIGSFTPSAKRCRPKESSALLHFKNSISVDSSASSYCEGNPSSSSYPRTESWNKSNDCCLWDGITCDRFTGHVIGLNLSSSWLVGSIHSNSSLFLLHHLQKLNLACNDFSGSKISSNFGEFTKLTHLDLSSSHFRGLVPTEMFHLSKLASLDLSARDNDDFGVLKLDQHGFHKLLQNLTELRYLYLNGVNMSSVKGNSLANLSSSLISLSLDYCSLQGEFPNDIFHLPFLQKLWLSGNEDLFGRLPKSNWSSPLRSLDLSSTLFSGMLYDTIGNLISLNELDLSDCQFIGSLPTSLWNLTGITFLNLGSNNFSGQVSGLLSNLGQLNHLYLSRNRFSGEFPDVFGNLSKLVVGHALANNFTGYLPPSAFSHIQLLDLDLSYNQFEGHIPQVSHLLNLTDRIPSLGDLDLSNNKLSGPVSNSIFEHVNLVYLNLSSNKLSGIVKSEEFSKLENLELVDFSYNDLLSLKSDMVDFILPEVEDFRFSSCNLTEFPIFLGNSKRLENLDLSNNSIVGQVSLREFKDCKLTSLDLSSNLLTSVEHIDCKSLSYLDLSGNFLTSVEHISLMTNLQFLNLQSNLLEGSLMVLPDLMAYFSVSNNKLTGQIPESFCNLRFIQHLGLSNNSFTGTIPQCLENREVLHFLDLRTNNFHGHIPSFLDCPFDYLNLNGNQLNGSLPPSLVNCHYLKVLDVGNNMINDTFPHWLGSLPELKVVVLKSNKFHGPIEYSTARFPFTKLQILDLSHNQFTGPLPIRYFEKSEAMMRGDKGSPEVDYMGAYSGLYTPAETFEYFSMVFVVKGVTMEIERILSILVAMDLSNNQFRGSIPEIVGKFNSLELLNFSNNNLIGHIPSSLGNLTKLESLDLSSNRLVGEIPKQLASLISLEVLNLSYNQLVGPIPEGSQFNTFSNDSYIGNLGLCGFPMSKECSTDKPNEPPSAIFPEDDNDPGWFDWKIAMMGYGSGLVIGLSIGYIVFTTRKPEWLIRMVEREGPTNVRSLNRRRQGRRNP</sequence>
<accession>A0ACC1CD31</accession>
<protein>
    <submittedName>
        <fullName evidence="1">Uncharacterized protein</fullName>
    </submittedName>
</protein>
<proteinExistence type="predicted"/>
<name>A0ACC1CD31_9ROSI</name>
<evidence type="ECO:0000313" key="2">
    <source>
        <dbReference type="Proteomes" id="UP001164250"/>
    </source>
</evidence>
<organism evidence="1 2">
    <name type="scientific">Pistacia atlantica</name>
    <dbReference type="NCBI Taxonomy" id="434234"/>
    <lineage>
        <taxon>Eukaryota</taxon>
        <taxon>Viridiplantae</taxon>
        <taxon>Streptophyta</taxon>
        <taxon>Embryophyta</taxon>
        <taxon>Tracheophyta</taxon>
        <taxon>Spermatophyta</taxon>
        <taxon>Magnoliopsida</taxon>
        <taxon>eudicotyledons</taxon>
        <taxon>Gunneridae</taxon>
        <taxon>Pentapetalae</taxon>
        <taxon>rosids</taxon>
        <taxon>malvids</taxon>
        <taxon>Sapindales</taxon>
        <taxon>Anacardiaceae</taxon>
        <taxon>Pistacia</taxon>
    </lineage>
</organism>
<keyword evidence="2" id="KW-1185">Reference proteome</keyword>
<evidence type="ECO:0000313" key="1">
    <source>
        <dbReference type="EMBL" id="KAJ0113563.1"/>
    </source>
</evidence>